<evidence type="ECO:0000313" key="1">
    <source>
        <dbReference type="EMBL" id="XCO74257.1"/>
    </source>
</evidence>
<protein>
    <recommendedName>
        <fullName evidence="2">Baseplate protein J-like domain-containing protein</fullName>
    </recommendedName>
</protein>
<dbReference type="AlphaFoldDB" id="A0AAU8MPN8"/>
<dbReference type="RefSeq" id="WP_363797118.1">
    <property type="nucleotide sequence ID" value="NZ_CP159925.1"/>
</dbReference>
<accession>A0AAU8MPN8</accession>
<proteinExistence type="predicted"/>
<gene>
    <name evidence="1" type="ORF">ABU614_18025</name>
</gene>
<organism evidence="1">
    <name type="scientific">Lysobacter firmicutimachus</name>
    <dbReference type="NCBI Taxonomy" id="1792846"/>
    <lineage>
        <taxon>Bacteria</taxon>
        <taxon>Pseudomonadati</taxon>
        <taxon>Pseudomonadota</taxon>
        <taxon>Gammaproteobacteria</taxon>
        <taxon>Lysobacterales</taxon>
        <taxon>Lysobacteraceae</taxon>
        <taxon>Lysobacter</taxon>
    </lineage>
</organism>
<name>A0AAU8MPN8_9GAMM</name>
<sequence length="1087" mass="118592">MDLFRRYGNLLRPDGANQLQRLLPGLEADYVVPDERSFSDLLAYAHRVAAEVRYYDLSGQSTGDWQALLEPLLAPGTDRMRSAGDLELLLASRSDWPPHLVLFLAFLRLFQHLQDDLNDLTRRHLLHYYTRQLGLLLRTPERDCVHAVFELAQNAAATRLPAGTLLDGGKDGAGRQLAYALQNEIVVNAAVVAQVRRVVVEEDIQHHRRVFVADGFSALEGPGGYTFGRQQLDLDVSQRFMQEASLGFAVAAPILRLAEGERRITLRAHLRVDGAAPISTQGLTGAVAVTMSGAEGWLTPDRVEATLVADSGSGRPALDLTIDVGSASPAIVPFDPVLHGAGMTSDRPVLRCLVNGASGTFELFDRFAVERIDLAVSVSGLHGLVVQSDETPLDAGKPMPLFGSQPRIGSVFYVGSEEAFSKRLDSLTFNLEWKSPPLDLFDHYRGYFDTVNNTLSDTFANNFRVSVDLLHERAFRRLLVNQTLFEPVTADVNAITANASAFNFAFQGLDYREQPDLQVPDTFAPQSRAGFARLVLSEPTRDDFAVFSGAVPFEAFGHPVFAQRYARQAIKLATSPPGTNVPLPSDPYTPVLSSLTLDYHATGGFVPNDDQPAAYFVVGPHGAVRAPDPAQARLVPRLSARAELLLGIDRLQPPGTLTLYFEIDAGTAESADVLATGDTRWSYLGAGDQWRPLSEGSLLIDTTLGFQSPGIIAIDVPAAAVLEHQSLPSGLAWLRASIDKPPGGAARTLSIRSQAAAARFEPGAAPLEEFATHLRQGLPAASIKALVQRNAAIRAITQPRPSFDGRGPESNEDFVRRASERLRHRRRPVTPWDIERLALERFPEVFKAKCLPHTDADGRARAGHAALVVVPNLRRGGAANPLEPRAGEDLLARIADYFDGLGTPFLDLHVIRPVFERVRVEAKVVFGSGFDPGYYSGALNEDLRRFLSPWAYQVGEDIPFGARIYRSEILAFIEGRHYVDHLVGLRIYHTYSGTKAEGIGSMVIDEDFIVHARPKPGLGEMRVDDDFIVGRAFESAGTTQAHAILVSHPQHLITAVAPGEEVCSGVTALGIGYMTVRLDFEVGLEVS</sequence>
<dbReference type="EMBL" id="CP159925">
    <property type="protein sequence ID" value="XCO74257.1"/>
    <property type="molecule type" value="Genomic_DNA"/>
</dbReference>
<reference evidence="1" key="1">
    <citation type="submission" date="2024-06" db="EMBL/GenBank/DDBJ databases">
        <authorList>
            <person name="Li S."/>
        </authorList>
    </citation>
    <scope>NUCLEOTIDE SEQUENCE</scope>
    <source>
        <strain evidence="1">SR10</strain>
    </source>
</reference>
<evidence type="ECO:0008006" key="2">
    <source>
        <dbReference type="Google" id="ProtNLM"/>
    </source>
</evidence>